<feature type="coiled-coil region" evidence="1">
    <location>
        <begin position="318"/>
        <end position="345"/>
    </location>
</feature>
<feature type="region of interest" description="Disordered" evidence="2">
    <location>
        <begin position="388"/>
        <end position="416"/>
    </location>
</feature>
<dbReference type="SUPFAM" id="SSF48371">
    <property type="entry name" value="ARM repeat"/>
    <property type="match status" value="1"/>
</dbReference>
<feature type="region of interest" description="Disordered" evidence="2">
    <location>
        <begin position="944"/>
        <end position="982"/>
    </location>
</feature>
<feature type="domain" description="Symplekin C-terminal" evidence="4">
    <location>
        <begin position="1095"/>
        <end position="1273"/>
    </location>
</feature>
<gene>
    <name evidence="5" type="ORF">DCAR_019334</name>
</gene>
<feature type="compositionally biased region" description="Polar residues" evidence="2">
    <location>
        <begin position="503"/>
        <end position="520"/>
    </location>
</feature>
<evidence type="ECO:0000259" key="4">
    <source>
        <dbReference type="Pfam" id="PF12295"/>
    </source>
</evidence>
<dbReference type="PANTHER" id="PTHR47184">
    <property type="entry name" value="PHOSPHATIDYLINOSITOL 3-AND 4-KINASE FAMILY PROTEIN-RELATED"/>
    <property type="match status" value="1"/>
</dbReference>
<feature type="compositionally biased region" description="Basic and acidic residues" evidence="2">
    <location>
        <begin position="531"/>
        <end position="547"/>
    </location>
</feature>
<proteinExistence type="predicted"/>
<protein>
    <recommendedName>
        <fullName evidence="6">Symplekin C-terminal domain-containing protein</fullName>
    </recommendedName>
</protein>
<reference evidence="5" key="1">
    <citation type="journal article" date="2016" name="Nat. Genet.">
        <title>A high-quality carrot genome assembly provides new insights into carotenoid accumulation and asterid genome evolution.</title>
        <authorList>
            <person name="Iorizzo M."/>
            <person name="Ellison S."/>
            <person name="Senalik D."/>
            <person name="Zeng P."/>
            <person name="Satapoomin P."/>
            <person name="Huang J."/>
            <person name="Bowman M."/>
            <person name="Iovene M."/>
            <person name="Sanseverino W."/>
            <person name="Cavagnaro P."/>
            <person name="Yildiz M."/>
            <person name="Macko-Podgorni A."/>
            <person name="Moranska E."/>
            <person name="Grzebelus E."/>
            <person name="Grzebelus D."/>
            <person name="Ashrafi H."/>
            <person name="Zheng Z."/>
            <person name="Cheng S."/>
            <person name="Spooner D."/>
            <person name="Van Deynze A."/>
            <person name="Simon P."/>
        </authorList>
    </citation>
    <scope>NUCLEOTIDE SEQUENCE [LARGE SCALE GENOMIC DNA]</scope>
    <source>
        <tissue evidence="5">Leaf</tissue>
    </source>
</reference>
<sequence>MAAREQALSLLAAANNHGDLAVKLSSLKQAKDILVSIEPSLAADLFPYLAELSSSPESLVRKAVVEVVEEIGLNAREHFLILMPTLLTSVRDNDSTVATKSITTGAHILGSVLYELSLQFYRRGIVERWLEELWSWMIKFRDAVFGVLLETGPVAKKLLAVKFLETYILYFTYDTEDPGKCNLEAVLQMGRPFNVSWLFGGHPAIDVVALMSESNRYIGVMLDILRSAGAPLGSMTIAIVNCLAAIAKKRPLHCSSILSALLEFDPNFETAKGAHAPSIQYSLRTAFLGFLRCNHPAFLEFRERLLKALRAMNAGDAADQVMRQVDKMLKLNERATRDARLLKDEQATNHLPFSVDLTRKRHSNTEFQANSFDVATKRARYDVNTSAPSLVQTSDSGHSLSVNGSSPGGAPPLNSDLNPVEQMIGMIGALIAEGDRGAESLKILISNIHPEILADIVITNMKHLPKSPPPLIRLGSLSTTRQNGSSSGAFQVPQIDTSVAKTQSVHMPFSSPNTNISSLSEVPAPVNPTPESKRDPRRDPRRLDPRRSTVQNSSNSLDNNTNVTSSGYKESELEDFRPINKPDTNPIVTSTENHSAPFVPEYETDVFGTNASTVSSADDKAPKDGAMEVEETKEAVHDVRDNFSSDDPLSPTNEVNRHSVASEKSEIIIEDPYSFLDEADELSPSVTSTPVLEEVYPELPSPPLYVELDDEQKRNIRKIAVESIIDSHKHLNGTDYTQTWMSLVARLVAQIDADEDVVMMMLKHIGSDYQHQKGHELVMHVLYYLNTLMLSDSVAHSSLASGAYEKFLLGVARSLLDTLPTTDKSFSRLLGEVPYLPDTVLKLLNDVCCSDHGLRKDARDGDRITQGLGAVWSLILGRPANRQACLDIALKCAVHSQDDIRAKAIRLVTNKLYVISYISEDIEQFATNMLLSTMDQNMSNNVLSQSGDAAQRTERELGSQETSTSGSQLSEPGTAENESAKGDTQSDVLVSFAQAQQHISLFFALCTKKPALLQVVFDNYSRAPRAVKQAIHRHIPIFVRALGSSYSELLHIISNPPQGSENLLTQVLNVLSEGTVPSADLVATVRRLYETKLKDATILIPMLPSFAKNEVLPIFPRLVDLPLDKFQTALANILQGTAQTGAALTPAEVLVAIHDINPERDGLVLKKITDACSACFEQRTVFTQQVLAKALNQMVDQTPLPMLFMRTVIQAIDAYPTLVDFVMELLLKLVDKQVWRMPKLWVGFLKCVSQTQPHSFRVLLQLPSPQLEGALKKFSSLRSPLAAYANQPSIKTSLPRATVALLGLANERNMQQPHRQPSLHSSEQSSSIHGSMSDISAILGEIFFATDHCTCRSIRVEWQLEKKSPLIPS</sequence>
<dbReference type="Gene3D" id="1.25.10.10">
    <property type="entry name" value="Leucine-rich Repeat Variant"/>
    <property type="match status" value="1"/>
</dbReference>
<feature type="domain" description="Symplekin/Pta1 N-terminal" evidence="3">
    <location>
        <begin position="112"/>
        <end position="313"/>
    </location>
</feature>
<feature type="compositionally biased region" description="Polar residues" evidence="2">
    <location>
        <begin position="959"/>
        <end position="971"/>
    </location>
</feature>
<feature type="region of interest" description="Disordered" evidence="2">
    <location>
        <begin position="503"/>
        <end position="586"/>
    </location>
</feature>
<comment type="caution">
    <text evidence="5">The sequence shown here is derived from an EMBL/GenBank/DDBJ whole genome shotgun (WGS) entry which is preliminary data.</text>
</comment>
<dbReference type="STRING" id="79200.A0A162A4I4"/>
<dbReference type="Gramene" id="KZM96092">
    <property type="protein sequence ID" value="KZM96092"/>
    <property type="gene ID" value="DCAR_019334"/>
</dbReference>
<evidence type="ECO:0000259" key="3">
    <source>
        <dbReference type="Pfam" id="PF11935"/>
    </source>
</evidence>
<feature type="compositionally biased region" description="Polar residues" evidence="2">
    <location>
        <begin position="548"/>
        <end position="568"/>
    </location>
</feature>
<dbReference type="OMA" id="LQINKCG"/>
<evidence type="ECO:0000256" key="2">
    <source>
        <dbReference type="SAM" id="MobiDB-lite"/>
    </source>
</evidence>
<feature type="compositionally biased region" description="Basic and acidic residues" evidence="2">
    <location>
        <begin position="569"/>
        <end position="580"/>
    </location>
</feature>
<dbReference type="Pfam" id="PF11935">
    <property type="entry name" value="SYMPK_PTA1_N"/>
    <property type="match status" value="1"/>
</dbReference>
<evidence type="ECO:0008006" key="6">
    <source>
        <dbReference type="Google" id="ProtNLM"/>
    </source>
</evidence>
<dbReference type="InterPro" id="IPR016024">
    <property type="entry name" value="ARM-type_fold"/>
</dbReference>
<evidence type="ECO:0000313" key="5">
    <source>
        <dbReference type="EMBL" id="KZM96092.1"/>
    </source>
</evidence>
<dbReference type="GO" id="GO:0071333">
    <property type="term" value="P:cellular response to glucose stimulus"/>
    <property type="evidence" value="ECO:0007669"/>
    <property type="project" value="EnsemblPlants"/>
</dbReference>
<dbReference type="InterPro" id="IPR022075">
    <property type="entry name" value="Symplekin_C"/>
</dbReference>
<dbReference type="EMBL" id="LNRQ01000005">
    <property type="protein sequence ID" value="KZM96092.1"/>
    <property type="molecule type" value="Genomic_DNA"/>
</dbReference>
<dbReference type="InterPro" id="IPR032460">
    <property type="entry name" value="Symplekin/Pta1_N"/>
</dbReference>
<evidence type="ECO:0000256" key="1">
    <source>
        <dbReference type="SAM" id="Coils"/>
    </source>
</evidence>
<dbReference type="Pfam" id="PF12295">
    <property type="entry name" value="Symplekin_C"/>
    <property type="match status" value="1"/>
</dbReference>
<dbReference type="PANTHER" id="PTHR47184:SF3">
    <property type="entry name" value="PHOSPHATIDYLINOSITOL 3-AND 4-KINASE FAMILY PROTEIN-RELATED"/>
    <property type="match status" value="1"/>
</dbReference>
<dbReference type="InterPro" id="IPR011989">
    <property type="entry name" value="ARM-like"/>
</dbReference>
<organism evidence="5">
    <name type="scientific">Daucus carota subsp. sativus</name>
    <name type="common">Carrot</name>
    <dbReference type="NCBI Taxonomy" id="79200"/>
    <lineage>
        <taxon>Eukaryota</taxon>
        <taxon>Viridiplantae</taxon>
        <taxon>Streptophyta</taxon>
        <taxon>Embryophyta</taxon>
        <taxon>Tracheophyta</taxon>
        <taxon>Spermatophyta</taxon>
        <taxon>Magnoliopsida</taxon>
        <taxon>eudicotyledons</taxon>
        <taxon>Gunneridae</taxon>
        <taxon>Pentapetalae</taxon>
        <taxon>asterids</taxon>
        <taxon>campanulids</taxon>
        <taxon>Apiales</taxon>
        <taxon>Apiaceae</taxon>
        <taxon>Apioideae</taxon>
        <taxon>Scandiceae</taxon>
        <taxon>Daucinae</taxon>
        <taxon>Daucus</taxon>
        <taxon>Daucus sect. Daucus</taxon>
    </lineage>
</organism>
<keyword evidence="1" id="KW-0175">Coiled coil</keyword>
<accession>A0A162A4I4</accession>
<name>A0A162A4I4_DAUCS</name>
<feature type="compositionally biased region" description="Polar residues" evidence="2">
    <location>
        <begin position="388"/>
        <end position="405"/>
    </location>
</feature>